<dbReference type="InterPro" id="IPR025966">
    <property type="entry name" value="OppC_N"/>
</dbReference>
<feature type="domain" description="ABC transmembrane type-1" evidence="8">
    <location>
        <begin position="91"/>
        <end position="279"/>
    </location>
</feature>
<sequence length="297" mass="31519">MTTAPNYSAAPTRGALMWKQARAMFFAGPVTSLATVVMILIVLMAIFAPLIAPHDPIRLNPAMRLKPASDEFLLGTDAYGRDLFSRIIYGARISLAVGVGAAILSVLIGLGIGLVSGFFRGLDAVLMRIVDGLMAIPSILLAIAIVALSGATLGTVLLAIVIPEVPRVVRLVRSVVLSAREEPYVEAAISVGTPTWKILTRHLLPNTIPPLIVQGTYICAAAILTEAILSFLGAGINPETPTWGNIMAEGRVYFIINPGIILWPGLVLSLAILSVNLVGDSVRDALDPRMAKRGIDR</sequence>
<dbReference type="RefSeq" id="WP_218160975.1">
    <property type="nucleotide sequence ID" value="NZ_FOQH01000003.1"/>
</dbReference>
<evidence type="ECO:0000256" key="7">
    <source>
        <dbReference type="RuleBase" id="RU363032"/>
    </source>
</evidence>
<dbReference type="SUPFAM" id="SSF161098">
    <property type="entry name" value="MetI-like"/>
    <property type="match status" value="1"/>
</dbReference>
<evidence type="ECO:0000313" key="9">
    <source>
        <dbReference type="EMBL" id="SFH96979.1"/>
    </source>
</evidence>
<dbReference type="Gene3D" id="1.10.3720.10">
    <property type="entry name" value="MetI-like"/>
    <property type="match status" value="1"/>
</dbReference>
<dbReference type="PANTHER" id="PTHR43386:SF6">
    <property type="entry name" value="ABC TRANSPORTER PERMEASE PROTEIN"/>
    <property type="match status" value="1"/>
</dbReference>
<evidence type="ECO:0000256" key="5">
    <source>
        <dbReference type="ARBA" id="ARBA00022989"/>
    </source>
</evidence>
<reference evidence="9 10" key="1">
    <citation type="submission" date="2016-10" db="EMBL/GenBank/DDBJ databases">
        <authorList>
            <person name="de Groot N.N."/>
        </authorList>
    </citation>
    <scope>NUCLEOTIDE SEQUENCE [LARGE SCALE GENOMIC DNA]</scope>
    <source>
        <strain evidence="9 10">CGMCC 1.11030</strain>
    </source>
</reference>
<dbReference type="GO" id="GO:0055085">
    <property type="term" value="P:transmembrane transport"/>
    <property type="evidence" value="ECO:0007669"/>
    <property type="project" value="InterPro"/>
</dbReference>
<accession>A0A1I3EDM1</accession>
<dbReference type="STRING" id="1114924.SAMN05216258_103312"/>
<dbReference type="PANTHER" id="PTHR43386">
    <property type="entry name" value="OLIGOPEPTIDE TRANSPORT SYSTEM PERMEASE PROTEIN APPC"/>
    <property type="match status" value="1"/>
</dbReference>
<dbReference type="GO" id="GO:0005886">
    <property type="term" value="C:plasma membrane"/>
    <property type="evidence" value="ECO:0007669"/>
    <property type="project" value="UniProtKB-SubCell"/>
</dbReference>
<keyword evidence="10" id="KW-1185">Reference proteome</keyword>
<dbReference type="EMBL" id="FOQH01000003">
    <property type="protein sequence ID" value="SFH96979.1"/>
    <property type="molecule type" value="Genomic_DNA"/>
</dbReference>
<evidence type="ECO:0000256" key="2">
    <source>
        <dbReference type="ARBA" id="ARBA00022448"/>
    </source>
</evidence>
<feature type="transmembrane region" description="Helical" evidence="7">
    <location>
        <begin position="93"/>
        <end position="119"/>
    </location>
</feature>
<name>A0A1I3EDM1_9RHOB</name>
<evidence type="ECO:0000259" key="8">
    <source>
        <dbReference type="PROSITE" id="PS50928"/>
    </source>
</evidence>
<keyword evidence="5 7" id="KW-1133">Transmembrane helix</keyword>
<protein>
    <submittedName>
        <fullName evidence="9">Peptide/nickel transport system permease protein</fullName>
    </submittedName>
</protein>
<comment type="similarity">
    <text evidence="7">Belongs to the binding-protein-dependent transport system permease family.</text>
</comment>
<evidence type="ECO:0000313" key="10">
    <source>
        <dbReference type="Proteomes" id="UP000199377"/>
    </source>
</evidence>
<keyword evidence="3" id="KW-1003">Cell membrane</keyword>
<dbReference type="Pfam" id="PF00528">
    <property type="entry name" value="BPD_transp_1"/>
    <property type="match status" value="1"/>
</dbReference>
<feature type="transmembrane region" description="Helical" evidence="7">
    <location>
        <begin position="211"/>
        <end position="232"/>
    </location>
</feature>
<evidence type="ECO:0000256" key="4">
    <source>
        <dbReference type="ARBA" id="ARBA00022692"/>
    </source>
</evidence>
<dbReference type="Pfam" id="PF12911">
    <property type="entry name" value="OppC_N"/>
    <property type="match status" value="1"/>
</dbReference>
<feature type="transmembrane region" description="Helical" evidence="7">
    <location>
        <begin position="139"/>
        <end position="162"/>
    </location>
</feature>
<organism evidence="9 10">
    <name type="scientific">Albimonas pacifica</name>
    <dbReference type="NCBI Taxonomy" id="1114924"/>
    <lineage>
        <taxon>Bacteria</taxon>
        <taxon>Pseudomonadati</taxon>
        <taxon>Pseudomonadota</taxon>
        <taxon>Alphaproteobacteria</taxon>
        <taxon>Rhodobacterales</taxon>
        <taxon>Paracoccaceae</taxon>
        <taxon>Albimonas</taxon>
    </lineage>
</organism>
<proteinExistence type="inferred from homology"/>
<gene>
    <name evidence="9" type="ORF">SAMN05216258_103312</name>
</gene>
<dbReference type="InterPro" id="IPR035906">
    <property type="entry name" value="MetI-like_sf"/>
</dbReference>
<dbReference type="AlphaFoldDB" id="A0A1I3EDM1"/>
<feature type="transmembrane region" description="Helical" evidence="7">
    <location>
        <begin position="26"/>
        <end position="51"/>
    </location>
</feature>
<evidence type="ECO:0000256" key="6">
    <source>
        <dbReference type="ARBA" id="ARBA00023136"/>
    </source>
</evidence>
<dbReference type="CDD" id="cd06261">
    <property type="entry name" value="TM_PBP2"/>
    <property type="match status" value="1"/>
</dbReference>
<dbReference type="Proteomes" id="UP000199377">
    <property type="component" value="Unassembled WGS sequence"/>
</dbReference>
<keyword evidence="4 7" id="KW-0812">Transmembrane</keyword>
<dbReference type="InterPro" id="IPR050366">
    <property type="entry name" value="BP-dependent_transpt_permease"/>
</dbReference>
<evidence type="ECO:0000256" key="1">
    <source>
        <dbReference type="ARBA" id="ARBA00004651"/>
    </source>
</evidence>
<dbReference type="InterPro" id="IPR000515">
    <property type="entry name" value="MetI-like"/>
</dbReference>
<feature type="transmembrane region" description="Helical" evidence="7">
    <location>
        <begin position="252"/>
        <end position="279"/>
    </location>
</feature>
<comment type="subcellular location">
    <subcellularLocation>
        <location evidence="1 7">Cell membrane</location>
        <topology evidence="1 7">Multi-pass membrane protein</topology>
    </subcellularLocation>
</comment>
<keyword evidence="6 7" id="KW-0472">Membrane</keyword>
<dbReference type="PROSITE" id="PS50928">
    <property type="entry name" value="ABC_TM1"/>
    <property type="match status" value="1"/>
</dbReference>
<keyword evidence="2 7" id="KW-0813">Transport</keyword>
<evidence type="ECO:0000256" key="3">
    <source>
        <dbReference type="ARBA" id="ARBA00022475"/>
    </source>
</evidence>